<dbReference type="Pfam" id="PF00144">
    <property type="entry name" value="Beta-lactamase"/>
    <property type="match status" value="1"/>
</dbReference>
<accession>A0A848GSI1</accession>
<evidence type="ECO:0000313" key="5">
    <source>
        <dbReference type="EMBL" id="NML39683.1"/>
    </source>
</evidence>
<feature type="domain" description="Beta-lactamase-related" evidence="4">
    <location>
        <begin position="41"/>
        <end position="344"/>
    </location>
</feature>
<comment type="subcellular location">
    <subcellularLocation>
        <location evidence="1">Membrane</location>
    </subcellularLocation>
</comment>
<evidence type="ECO:0000259" key="4">
    <source>
        <dbReference type="Pfam" id="PF00144"/>
    </source>
</evidence>
<protein>
    <submittedName>
        <fullName evidence="5">Beta-lactamase family protein</fullName>
    </submittedName>
</protein>
<evidence type="ECO:0000256" key="1">
    <source>
        <dbReference type="ARBA" id="ARBA00004370"/>
    </source>
</evidence>
<dbReference type="GO" id="GO:0016020">
    <property type="term" value="C:membrane"/>
    <property type="evidence" value="ECO:0007669"/>
    <property type="project" value="UniProtKB-SubCell"/>
</dbReference>
<dbReference type="Gene3D" id="3.40.710.10">
    <property type="entry name" value="DD-peptidase/beta-lactamase superfamily"/>
    <property type="match status" value="1"/>
</dbReference>
<sequence length="358" mass="40382">MRKVFFLVAFFLVTGPVLGQSSKAGLFIDSFVTKNNFNGTILLAKKNKAWYKKSFGSANFQQQVPNTTDTRYKIASITKAFTAVLVLQLYEQGKIDLNKTISTYLPDYKGEAANKVTVVQLLNMTSGIHNMDADLSLESALKQGMPQYQLPHTSDEMLTRYGSGKLENEPGKVWDYNNADYIILGKIIERITSKTFEEHLQANILQPLLMTNSGIAYQQKMIPRLADTYFYREDIKAMVNDLPAYMENWYASGAMYSTVDDILKFANALFEKKLLKQATLDLMFTSGLSEYGYGVWVYKDYDIHHKNYTIIKRPGSIMGAQAMLFHVLEEGSTIIILSNTATASLDEFAAKIATRIVE</sequence>
<dbReference type="AlphaFoldDB" id="A0A848GSI1"/>
<dbReference type="InterPro" id="IPR012338">
    <property type="entry name" value="Beta-lactam/transpept-like"/>
</dbReference>
<evidence type="ECO:0000256" key="2">
    <source>
        <dbReference type="ARBA" id="ARBA00023136"/>
    </source>
</evidence>
<dbReference type="RefSeq" id="WP_169226744.1">
    <property type="nucleotide sequence ID" value="NZ_JABBGC010000002.1"/>
</dbReference>
<name>A0A848GSI1_9BACT</name>
<reference evidence="5 6" key="1">
    <citation type="submission" date="2020-04" db="EMBL/GenBank/DDBJ databases">
        <title>Chitinophaga sp. G-6-1-13 sp. nov., isolated from soil.</title>
        <authorList>
            <person name="Dahal R.H."/>
            <person name="Chaudhary D.K."/>
        </authorList>
    </citation>
    <scope>NUCLEOTIDE SEQUENCE [LARGE SCALE GENOMIC DNA]</scope>
    <source>
        <strain evidence="5 6">G-6-1-13</strain>
    </source>
</reference>
<gene>
    <name evidence="5" type="ORF">HHL17_20960</name>
</gene>
<dbReference type="PANTHER" id="PTHR46825:SF11">
    <property type="entry name" value="PENICILLIN-BINDING PROTEIN 4"/>
    <property type="match status" value="1"/>
</dbReference>
<keyword evidence="2" id="KW-0472">Membrane</keyword>
<dbReference type="InterPro" id="IPR050491">
    <property type="entry name" value="AmpC-like"/>
</dbReference>
<keyword evidence="6" id="KW-1185">Reference proteome</keyword>
<comment type="caution">
    <text evidence="5">The sequence shown here is derived from an EMBL/GenBank/DDBJ whole genome shotgun (WGS) entry which is preliminary data.</text>
</comment>
<keyword evidence="3" id="KW-0732">Signal</keyword>
<dbReference type="SUPFAM" id="SSF56601">
    <property type="entry name" value="beta-lactamase/transpeptidase-like"/>
    <property type="match status" value="1"/>
</dbReference>
<feature type="chain" id="PRO_5032855159" evidence="3">
    <location>
        <begin position="20"/>
        <end position="358"/>
    </location>
</feature>
<dbReference type="EMBL" id="JABBGC010000002">
    <property type="protein sequence ID" value="NML39683.1"/>
    <property type="molecule type" value="Genomic_DNA"/>
</dbReference>
<evidence type="ECO:0000313" key="6">
    <source>
        <dbReference type="Proteomes" id="UP000583266"/>
    </source>
</evidence>
<dbReference type="InterPro" id="IPR001466">
    <property type="entry name" value="Beta-lactam-related"/>
</dbReference>
<dbReference type="PANTHER" id="PTHR46825">
    <property type="entry name" value="D-ALANYL-D-ALANINE-CARBOXYPEPTIDASE/ENDOPEPTIDASE AMPH"/>
    <property type="match status" value="1"/>
</dbReference>
<proteinExistence type="predicted"/>
<organism evidence="5 6">
    <name type="scientific">Chitinophaga fulva</name>
    <dbReference type="NCBI Taxonomy" id="2728842"/>
    <lineage>
        <taxon>Bacteria</taxon>
        <taxon>Pseudomonadati</taxon>
        <taxon>Bacteroidota</taxon>
        <taxon>Chitinophagia</taxon>
        <taxon>Chitinophagales</taxon>
        <taxon>Chitinophagaceae</taxon>
        <taxon>Chitinophaga</taxon>
    </lineage>
</organism>
<evidence type="ECO:0000256" key="3">
    <source>
        <dbReference type="SAM" id="SignalP"/>
    </source>
</evidence>
<dbReference type="Proteomes" id="UP000583266">
    <property type="component" value="Unassembled WGS sequence"/>
</dbReference>
<feature type="signal peptide" evidence="3">
    <location>
        <begin position="1"/>
        <end position="19"/>
    </location>
</feature>